<dbReference type="Proteomes" id="UP000789831">
    <property type="component" value="Unassembled WGS sequence"/>
</dbReference>
<feature type="non-terminal residue" evidence="2">
    <location>
        <position position="66"/>
    </location>
</feature>
<dbReference type="EMBL" id="CAJVPL010018539">
    <property type="protein sequence ID" value="CAG8702267.1"/>
    <property type="molecule type" value="Genomic_DNA"/>
</dbReference>
<organism evidence="2 3">
    <name type="scientific">Ambispora gerdemannii</name>
    <dbReference type="NCBI Taxonomy" id="144530"/>
    <lineage>
        <taxon>Eukaryota</taxon>
        <taxon>Fungi</taxon>
        <taxon>Fungi incertae sedis</taxon>
        <taxon>Mucoromycota</taxon>
        <taxon>Glomeromycotina</taxon>
        <taxon>Glomeromycetes</taxon>
        <taxon>Archaeosporales</taxon>
        <taxon>Ambisporaceae</taxon>
        <taxon>Ambispora</taxon>
    </lineage>
</organism>
<evidence type="ECO:0000313" key="2">
    <source>
        <dbReference type="EMBL" id="CAG8702267.1"/>
    </source>
</evidence>
<dbReference type="AlphaFoldDB" id="A0A9N9HRD2"/>
<comment type="caution">
    <text evidence="2">The sequence shown here is derived from an EMBL/GenBank/DDBJ whole genome shotgun (WGS) entry which is preliminary data.</text>
</comment>
<keyword evidence="3" id="KW-1185">Reference proteome</keyword>
<evidence type="ECO:0000313" key="3">
    <source>
        <dbReference type="Proteomes" id="UP000789831"/>
    </source>
</evidence>
<evidence type="ECO:0000256" key="1">
    <source>
        <dbReference type="SAM" id="MobiDB-lite"/>
    </source>
</evidence>
<reference evidence="2" key="1">
    <citation type="submission" date="2021-06" db="EMBL/GenBank/DDBJ databases">
        <authorList>
            <person name="Kallberg Y."/>
            <person name="Tangrot J."/>
            <person name="Rosling A."/>
        </authorList>
    </citation>
    <scope>NUCLEOTIDE SEQUENCE</scope>
    <source>
        <strain evidence="2">MT106</strain>
    </source>
</reference>
<gene>
    <name evidence="2" type="ORF">AGERDE_LOCUS13570</name>
</gene>
<feature type="region of interest" description="Disordered" evidence="1">
    <location>
        <begin position="1"/>
        <end position="66"/>
    </location>
</feature>
<proteinExistence type="predicted"/>
<feature type="compositionally biased region" description="Basic and acidic residues" evidence="1">
    <location>
        <begin position="35"/>
        <end position="60"/>
    </location>
</feature>
<protein>
    <submittedName>
        <fullName evidence="2">6744_t:CDS:1</fullName>
    </submittedName>
</protein>
<name>A0A9N9HRD2_9GLOM</name>
<accession>A0A9N9HRD2</accession>
<sequence>MSEINDKKLLIKANSKRKQQTESEENPQPLLTTEDSVKKEDRSKKRFRTNVDDAINDHMDGTYSDQ</sequence>